<organism evidence="2 3">
    <name type="scientific">Faecalibacter rhinopitheci</name>
    <dbReference type="NCBI Taxonomy" id="2779678"/>
    <lineage>
        <taxon>Bacteria</taxon>
        <taxon>Pseudomonadati</taxon>
        <taxon>Bacteroidota</taxon>
        <taxon>Flavobacteriia</taxon>
        <taxon>Flavobacteriales</taxon>
        <taxon>Weeksellaceae</taxon>
        <taxon>Faecalibacter</taxon>
    </lineage>
</organism>
<dbReference type="PANTHER" id="PTHR22916:SF3">
    <property type="entry name" value="UDP-GLCNAC:BETAGAL BETA-1,3-N-ACETYLGLUCOSAMINYLTRANSFERASE-LIKE PROTEIN 1"/>
    <property type="match status" value="1"/>
</dbReference>
<reference evidence="2" key="1">
    <citation type="submission" date="2020-10" db="EMBL/GenBank/DDBJ databases">
        <authorList>
            <person name="Lu T."/>
            <person name="Wang Q."/>
            <person name="Han X."/>
        </authorList>
    </citation>
    <scope>NUCLEOTIDE SEQUENCE</scope>
    <source>
        <strain evidence="2">WQ 117</strain>
    </source>
</reference>
<dbReference type="EMBL" id="JADGIK010000005">
    <property type="protein sequence ID" value="MBF0597485.1"/>
    <property type="molecule type" value="Genomic_DNA"/>
</dbReference>
<sequence>MKLNNTQPLVSINIPVYKCEKYIERCLISVKNQTYKNIEIILINDCTPDDSVALINQFIINNPELDIKLIHHKENSGLSVVRNRAIEESSGKYIYMLDSDDYITNNCIEKLIANSEKYNCEITVSESICEYENTGERKQLFKIKSHKDLITGNQEIFSSFVKGYWPVIGPNKLYLKKFIDENNLKFIKKLYSQDELWAFHCAEKLESISFIRDITYIYYMNDASTIFNKKKINFENHQTIVEWFTKSYNKSNDKERQRLIRMKLINFKKLTLQMQYKSLKNDIDYWKTNYKRLKKAPSLTLADYISKDFSKEQKKENLLLNLPVNIGFKIFKKRYEG</sequence>
<dbReference type="Gene3D" id="3.90.550.10">
    <property type="entry name" value="Spore Coat Polysaccharide Biosynthesis Protein SpsA, Chain A"/>
    <property type="match status" value="1"/>
</dbReference>
<evidence type="ECO:0000313" key="2">
    <source>
        <dbReference type="EMBL" id="MBF0597485.1"/>
    </source>
</evidence>
<dbReference type="AlphaFoldDB" id="A0A8J7G8T7"/>
<dbReference type="Proteomes" id="UP000608754">
    <property type="component" value="Unassembled WGS sequence"/>
</dbReference>
<evidence type="ECO:0000259" key="1">
    <source>
        <dbReference type="Pfam" id="PF00535"/>
    </source>
</evidence>
<dbReference type="Pfam" id="PF00535">
    <property type="entry name" value="Glycos_transf_2"/>
    <property type="match status" value="1"/>
</dbReference>
<gene>
    <name evidence="2" type="ORF">IM532_08485</name>
</gene>
<dbReference type="InterPro" id="IPR029044">
    <property type="entry name" value="Nucleotide-diphossugar_trans"/>
</dbReference>
<dbReference type="CDD" id="cd00761">
    <property type="entry name" value="Glyco_tranf_GTA_type"/>
    <property type="match status" value="1"/>
</dbReference>
<dbReference type="GO" id="GO:0016758">
    <property type="term" value="F:hexosyltransferase activity"/>
    <property type="evidence" value="ECO:0007669"/>
    <property type="project" value="UniProtKB-ARBA"/>
</dbReference>
<comment type="caution">
    <text evidence="2">The sequence shown here is derived from an EMBL/GenBank/DDBJ whole genome shotgun (WGS) entry which is preliminary data.</text>
</comment>
<dbReference type="PANTHER" id="PTHR22916">
    <property type="entry name" value="GLYCOSYLTRANSFERASE"/>
    <property type="match status" value="1"/>
</dbReference>
<name>A0A8J7G8T7_9FLAO</name>
<dbReference type="RefSeq" id="WP_194183028.1">
    <property type="nucleotide sequence ID" value="NZ_JADGIK010000005.1"/>
</dbReference>
<evidence type="ECO:0000313" key="3">
    <source>
        <dbReference type="Proteomes" id="UP000608754"/>
    </source>
</evidence>
<dbReference type="InterPro" id="IPR001173">
    <property type="entry name" value="Glyco_trans_2-like"/>
</dbReference>
<dbReference type="SUPFAM" id="SSF53448">
    <property type="entry name" value="Nucleotide-diphospho-sugar transferases"/>
    <property type="match status" value="1"/>
</dbReference>
<accession>A0A8J7G8T7</accession>
<protein>
    <submittedName>
        <fullName evidence="2">Glycosyltransferase family 2 protein</fullName>
    </submittedName>
</protein>
<proteinExistence type="predicted"/>
<keyword evidence="3" id="KW-1185">Reference proteome</keyword>
<feature type="domain" description="Glycosyltransferase 2-like" evidence="1">
    <location>
        <begin position="11"/>
        <end position="174"/>
    </location>
</feature>